<dbReference type="InterPro" id="IPR058536">
    <property type="entry name" value="Ig_CFAP65_4th"/>
</dbReference>
<dbReference type="Proteomes" id="UP001153709">
    <property type="component" value="Chromosome 2"/>
</dbReference>
<dbReference type="InterPro" id="IPR052614">
    <property type="entry name" value="CFAP65"/>
</dbReference>
<dbReference type="Gene3D" id="2.60.40.10">
    <property type="entry name" value="Immunoglobulins"/>
    <property type="match status" value="2"/>
</dbReference>
<feature type="domain" description="CFAP65 fourth Ig-like" evidence="2">
    <location>
        <begin position="135"/>
        <end position="218"/>
    </location>
</feature>
<dbReference type="OrthoDB" id="415597at2759"/>
<dbReference type="InterPro" id="IPR056305">
    <property type="entry name" value="Ig_CFAP65_10th"/>
</dbReference>
<evidence type="ECO:0000313" key="4">
    <source>
        <dbReference type="Proteomes" id="UP001153709"/>
    </source>
</evidence>
<evidence type="ECO:0000259" key="1">
    <source>
        <dbReference type="Pfam" id="PF24291"/>
    </source>
</evidence>
<gene>
    <name evidence="3" type="ORF">DIABBA_LOCUS4131</name>
</gene>
<evidence type="ECO:0000259" key="2">
    <source>
        <dbReference type="Pfam" id="PF24507"/>
    </source>
</evidence>
<proteinExistence type="predicted"/>
<accession>A0A9P0DYG7</accession>
<dbReference type="PANTHER" id="PTHR46127">
    <property type="entry name" value="CILIA- AND FLAGELLA-ASSOCIATED PROTEIN 65"/>
    <property type="match status" value="1"/>
</dbReference>
<dbReference type="Pfam" id="PF24507">
    <property type="entry name" value="Ig_CFAP65_4th"/>
    <property type="match status" value="1"/>
</dbReference>
<name>A0A9P0DYG7_DIABA</name>
<reference evidence="3" key="1">
    <citation type="submission" date="2022-01" db="EMBL/GenBank/DDBJ databases">
        <authorList>
            <person name="King R."/>
        </authorList>
    </citation>
    <scope>NUCLEOTIDE SEQUENCE</scope>
</reference>
<protein>
    <submittedName>
        <fullName evidence="3">Uncharacterized protein</fullName>
    </submittedName>
</protein>
<dbReference type="PANTHER" id="PTHR46127:SF1">
    <property type="entry name" value="CILIA- AND FLAGELLA-ASSOCIATED PROTEIN 65"/>
    <property type="match status" value="1"/>
</dbReference>
<sequence length="1368" mass="157004">MNAKCVCTQKQISERKSINISPVNTKTIFIDFGKVPFLHKKCKDILIDLEQPLNEFEVNKTTNCHGDIFTITPTSGKLNDKENQLKLKCYYKPQAPFMKNADVFTLTSSSFSLIITARGESTGPIISVSDKHIKFFITSKEKNGKQVFSLKNVNNMPTEFIIDMDHKQKLFIITPTKGIIEKEIYIRVTFNPKEYGTYYQQLNFLIFGNEPVIVSLFGIYSKEKIDPEKTCYINYPVPFEDTVNYNAYFKDLCHDLKSEKKSSPVYLNTTDLDLGIVIIKNDDLFSDDFNGRNVASVSTETLAVSSKNFSVINDMKHEIVVSWIEDDKVFKILPKKANVPPGATTFFKCFFTPYENEKVYFRTFTAQVYWLCDYAMADPCAIKTVIVPLTLSINVQGTSFQENQIPLTNIGLKPRHLCFAPSLVGTISYENMLIFNKLPGLVIFKLVAPVKSRITMKPMTGIIKTFVIISARFRASKKPKPLMEVWNLIINGQESKPISFCVQGLADLPAIEVGNNNELILSTAQVDTVAKETFLMKNKCCFNLSYTFISPVDKLVSIIPDTGEVLPYEEISITVLFHAKACAPKVVEMVCKLYVKHKLDAIVGQNYDHPFIVYCDRAYTQLCATPLSDSFDVFEFGAIIESNFNIFNFGQSSVSFLLHVNSLQSNNDKITIVPNSGDIGPSQHLQINLKIQCLTMGDNNFNIEYSQRNILEKNSTSNIFLLAIAYHTTVGKIQIAEVVEHNFGALFTKLHFWEYLKIDRLNEQFNEVEPNNSDSINIQMPDCVVGSTHYLTLLVENPTQFDTEIIFKRKKVCNCETKQTLITFNTTKLLYDCPHRKVVMIETTNEQIEKKSSKIITFTISYHILRETTVAYDIHLSHKRLFTLYFRIYGIPTDESRVSAYNTDFIMAFKPVHLSTRIPPTQFFWLYNHSQFPATIEIKKSKMTGIYKKLKYNVFECTQNKAEISPFGKFALKFKFCPIEHRNYSAKISLFIKGEETRLTLTGTGTLESPVDETYFHFSMPQFCKSTGKFPVVFSVDYLIVNCMPICNYTERIIFIQNVTTDIIIYYEWNRVDIPNFIKIQAQEENGYLLPSQSHAITLQIQSFHQSLISDFVLSCRLAIVQQVYPTGKNEDMEKHLLSEIEKCQEVEVEKTQLNENSVQYKIDVENQENLEKDTTTSYIMTLTIRVNVVYTRDLTNFVKPPEIFTYHPQNKLKIDGLTVKHLEKERNILKNDNFHKNLIEDVLRMIISDVVFDDPLKEIVNGIRDETDIYYSQLSHDKKESQTLDKEHRLKQYFVKPSLSILADTLKTFIHDGILQTFELTSVIGNKIEQDNKKEQDILENNKEPADKIIVEQVAPVCKNQCICKKE</sequence>
<feature type="domain" description="CFAP65 tenth Ig-like" evidence="1">
    <location>
        <begin position="905"/>
        <end position="1007"/>
    </location>
</feature>
<dbReference type="EMBL" id="OU898277">
    <property type="protein sequence ID" value="CAH1261119.1"/>
    <property type="molecule type" value="Genomic_DNA"/>
</dbReference>
<dbReference type="InterPro" id="IPR013783">
    <property type="entry name" value="Ig-like_fold"/>
</dbReference>
<keyword evidence="4" id="KW-1185">Reference proteome</keyword>
<organism evidence="3 4">
    <name type="scientific">Diabrotica balteata</name>
    <name type="common">Banded cucumber beetle</name>
    <dbReference type="NCBI Taxonomy" id="107213"/>
    <lineage>
        <taxon>Eukaryota</taxon>
        <taxon>Metazoa</taxon>
        <taxon>Ecdysozoa</taxon>
        <taxon>Arthropoda</taxon>
        <taxon>Hexapoda</taxon>
        <taxon>Insecta</taxon>
        <taxon>Pterygota</taxon>
        <taxon>Neoptera</taxon>
        <taxon>Endopterygota</taxon>
        <taxon>Coleoptera</taxon>
        <taxon>Polyphaga</taxon>
        <taxon>Cucujiformia</taxon>
        <taxon>Chrysomeloidea</taxon>
        <taxon>Chrysomelidae</taxon>
        <taxon>Galerucinae</taxon>
        <taxon>Diabroticina</taxon>
        <taxon>Diabroticites</taxon>
        <taxon>Diabrotica</taxon>
    </lineage>
</organism>
<dbReference type="Pfam" id="PF24291">
    <property type="entry name" value="Ig_CFAP65"/>
    <property type="match status" value="1"/>
</dbReference>
<evidence type="ECO:0000313" key="3">
    <source>
        <dbReference type="EMBL" id="CAH1261119.1"/>
    </source>
</evidence>